<comment type="subcellular location">
    <subcellularLocation>
        <location evidence="1">Nucleus</location>
    </subcellularLocation>
</comment>
<dbReference type="AlphaFoldDB" id="A0A7S1XD39"/>
<gene>
    <name evidence="6" type="ORF">CCAE0312_LOCUS2540</name>
</gene>
<keyword evidence="4" id="KW-0539">Nucleus</keyword>
<reference evidence="6" key="1">
    <citation type="submission" date="2021-01" db="EMBL/GenBank/DDBJ databases">
        <authorList>
            <person name="Corre E."/>
            <person name="Pelletier E."/>
            <person name="Niang G."/>
            <person name="Scheremetjew M."/>
            <person name="Finn R."/>
            <person name="Kale V."/>
            <person name="Holt S."/>
            <person name="Cochrane G."/>
            <person name="Meng A."/>
            <person name="Brown T."/>
            <person name="Cohen L."/>
        </authorList>
    </citation>
    <scope>NUCLEOTIDE SEQUENCE</scope>
    <source>
        <strain evidence="6">SAG 36.94</strain>
    </source>
</reference>
<comment type="similarity">
    <text evidence="2">Belongs to the SKP1 family.</text>
</comment>
<dbReference type="Gene3D" id="3.30.710.10">
    <property type="entry name" value="Potassium Channel Kv1.1, Chain A"/>
    <property type="match status" value="1"/>
</dbReference>
<protein>
    <recommendedName>
        <fullName evidence="3">Elongin-C</fullName>
    </recommendedName>
</protein>
<dbReference type="GO" id="GO:0006511">
    <property type="term" value="P:ubiquitin-dependent protein catabolic process"/>
    <property type="evidence" value="ECO:0007669"/>
    <property type="project" value="InterPro"/>
</dbReference>
<dbReference type="InterPro" id="IPR016073">
    <property type="entry name" value="Skp1_comp_POZ"/>
</dbReference>
<dbReference type="InterPro" id="IPR011333">
    <property type="entry name" value="SKP1/BTB/POZ_sf"/>
</dbReference>
<dbReference type="CDD" id="cd18321">
    <property type="entry name" value="BTB_POZ_EloC"/>
    <property type="match status" value="1"/>
</dbReference>
<dbReference type="InterPro" id="IPR001232">
    <property type="entry name" value="SKP1-like"/>
</dbReference>
<evidence type="ECO:0000256" key="4">
    <source>
        <dbReference type="ARBA" id="ARBA00023242"/>
    </source>
</evidence>
<evidence type="ECO:0000259" key="5">
    <source>
        <dbReference type="Pfam" id="PF03931"/>
    </source>
</evidence>
<dbReference type="FunFam" id="3.30.710.10:FF:000035">
    <property type="entry name" value="Elongin C transcription elongation factor"/>
    <property type="match status" value="1"/>
</dbReference>
<dbReference type="SMART" id="SM00512">
    <property type="entry name" value="Skp1"/>
    <property type="match status" value="1"/>
</dbReference>
<name>A0A7S1XD39_9RHOD</name>
<evidence type="ECO:0000256" key="2">
    <source>
        <dbReference type="ARBA" id="ARBA00009993"/>
    </source>
</evidence>
<feature type="domain" description="SKP1 component POZ" evidence="5">
    <location>
        <begin position="16"/>
        <end position="76"/>
    </location>
</feature>
<dbReference type="SUPFAM" id="SSF54695">
    <property type="entry name" value="POZ domain"/>
    <property type="match status" value="1"/>
</dbReference>
<dbReference type="Pfam" id="PF03931">
    <property type="entry name" value="Skp1_POZ"/>
    <property type="match status" value="1"/>
</dbReference>
<organism evidence="6">
    <name type="scientific">Compsopogon caeruleus</name>
    <dbReference type="NCBI Taxonomy" id="31354"/>
    <lineage>
        <taxon>Eukaryota</taxon>
        <taxon>Rhodophyta</taxon>
        <taxon>Compsopogonophyceae</taxon>
        <taxon>Compsopogonales</taxon>
        <taxon>Compsopogonaceae</taxon>
        <taxon>Compsopogon</taxon>
    </lineage>
</organism>
<evidence type="ECO:0000256" key="3">
    <source>
        <dbReference type="ARBA" id="ARBA00021347"/>
    </source>
</evidence>
<dbReference type="EMBL" id="HBGH01004634">
    <property type="protein sequence ID" value="CAD9230488.1"/>
    <property type="molecule type" value="Transcribed_RNA"/>
</dbReference>
<sequence length="107" mass="12472">MEVDSGKHDPLPDEYVRLISSDGFEFIIHKEQAMTSNLLKSALESGFSEAKTGTIPLLEVPGKVLEKICQYFYYKRRYDKCRTERPTFEFPTEMSIQLLMFADYMET</sequence>
<dbReference type="GO" id="GO:0005634">
    <property type="term" value="C:nucleus"/>
    <property type="evidence" value="ECO:0007669"/>
    <property type="project" value="UniProtKB-SubCell"/>
</dbReference>
<accession>A0A7S1XD39</accession>
<evidence type="ECO:0000256" key="1">
    <source>
        <dbReference type="ARBA" id="ARBA00004123"/>
    </source>
</evidence>
<dbReference type="InterPro" id="IPR039948">
    <property type="entry name" value="ELC1"/>
</dbReference>
<proteinExistence type="inferred from homology"/>
<evidence type="ECO:0000313" key="6">
    <source>
        <dbReference type="EMBL" id="CAD9230488.1"/>
    </source>
</evidence>
<dbReference type="PANTHER" id="PTHR20648">
    <property type="entry name" value="ELONGIN-C"/>
    <property type="match status" value="1"/>
</dbReference>